<dbReference type="SUPFAM" id="SSF103473">
    <property type="entry name" value="MFS general substrate transporter"/>
    <property type="match status" value="1"/>
</dbReference>
<dbReference type="Proteomes" id="UP000288859">
    <property type="component" value="Unassembled WGS sequence"/>
</dbReference>
<feature type="transmembrane region" description="Helical" evidence="6">
    <location>
        <begin position="353"/>
        <end position="374"/>
    </location>
</feature>
<reference evidence="7 8" key="1">
    <citation type="submission" date="2017-03" db="EMBL/GenBank/DDBJ databases">
        <title>Genomes of endolithic fungi from Antarctica.</title>
        <authorList>
            <person name="Coleine C."/>
            <person name="Masonjones S."/>
            <person name="Stajich J.E."/>
        </authorList>
    </citation>
    <scope>NUCLEOTIDE SEQUENCE [LARGE SCALE GENOMIC DNA]</scope>
    <source>
        <strain evidence="7 8">CCFEE 6314</strain>
    </source>
</reference>
<evidence type="ECO:0000256" key="2">
    <source>
        <dbReference type="ARBA" id="ARBA00022448"/>
    </source>
</evidence>
<evidence type="ECO:0008006" key="9">
    <source>
        <dbReference type="Google" id="ProtNLM"/>
    </source>
</evidence>
<evidence type="ECO:0000256" key="6">
    <source>
        <dbReference type="SAM" id="Phobius"/>
    </source>
</evidence>
<dbReference type="PANTHER" id="PTHR43791">
    <property type="entry name" value="PERMEASE-RELATED"/>
    <property type="match status" value="1"/>
</dbReference>
<feature type="transmembrane region" description="Helical" evidence="6">
    <location>
        <begin position="69"/>
        <end position="91"/>
    </location>
</feature>
<comment type="caution">
    <text evidence="7">The sequence shown here is derived from an EMBL/GenBank/DDBJ whole genome shotgun (WGS) entry which is preliminary data.</text>
</comment>
<dbReference type="Pfam" id="PF07690">
    <property type="entry name" value="MFS_1"/>
    <property type="match status" value="1"/>
</dbReference>
<keyword evidence="4 6" id="KW-1133">Transmembrane helix</keyword>
<proteinExistence type="predicted"/>
<dbReference type="InterPro" id="IPR011701">
    <property type="entry name" value="MFS"/>
</dbReference>
<feature type="transmembrane region" description="Helical" evidence="6">
    <location>
        <begin position="386"/>
        <end position="407"/>
    </location>
</feature>
<name>A0A438N7W6_EXOME</name>
<feature type="transmembrane region" description="Helical" evidence="6">
    <location>
        <begin position="302"/>
        <end position="320"/>
    </location>
</feature>
<gene>
    <name evidence="7" type="ORF">B0A52_04263</name>
</gene>
<dbReference type="Gene3D" id="1.20.1250.20">
    <property type="entry name" value="MFS general substrate transporter like domains"/>
    <property type="match status" value="2"/>
</dbReference>
<evidence type="ECO:0000256" key="1">
    <source>
        <dbReference type="ARBA" id="ARBA00004141"/>
    </source>
</evidence>
<keyword evidence="3 6" id="KW-0812">Transmembrane</keyword>
<dbReference type="GO" id="GO:0022857">
    <property type="term" value="F:transmembrane transporter activity"/>
    <property type="evidence" value="ECO:0007669"/>
    <property type="project" value="InterPro"/>
</dbReference>
<dbReference type="AlphaFoldDB" id="A0A438N7W6"/>
<dbReference type="OrthoDB" id="3639251at2759"/>
<evidence type="ECO:0000256" key="4">
    <source>
        <dbReference type="ARBA" id="ARBA00022989"/>
    </source>
</evidence>
<dbReference type="InterPro" id="IPR036259">
    <property type="entry name" value="MFS_trans_sf"/>
</dbReference>
<evidence type="ECO:0000313" key="8">
    <source>
        <dbReference type="Proteomes" id="UP000288859"/>
    </source>
</evidence>
<evidence type="ECO:0000313" key="7">
    <source>
        <dbReference type="EMBL" id="RVX71864.1"/>
    </source>
</evidence>
<comment type="subcellular location">
    <subcellularLocation>
        <location evidence="1">Membrane</location>
        <topology evidence="1">Multi-pass membrane protein</topology>
    </subcellularLocation>
</comment>
<accession>A0A438N7W6</accession>
<evidence type="ECO:0000256" key="5">
    <source>
        <dbReference type="ARBA" id="ARBA00023136"/>
    </source>
</evidence>
<feature type="transmembrane region" description="Helical" evidence="6">
    <location>
        <begin position="262"/>
        <end position="282"/>
    </location>
</feature>
<organism evidence="7 8">
    <name type="scientific">Exophiala mesophila</name>
    <name type="common">Black yeast-like fungus</name>
    <dbReference type="NCBI Taxonomy" id="212818"/>
    <lineage>
        <taxon>Eukaryota</taxon>
        <taxon>Fungi</taxon>
        <taxon>Dikarya</taxon>
        <taxon>Ascomycota</taxon>
        <taxon>Pezizomycotina</taxon>
        <taxon>Eurotiomycetes</taxon>
        <taxon>Chaetothyriomycetidae</taxon>
        <taxon>Chaetothyriales</taxon>
        <taxon>Herpotrichiellaceae</taxon>
        <taxon>Exophiala</taxon>
    </lineage>
</organism>
<feature type="transmembrane region" description="Helical" evidence="6">
    <location>
        <begin position="98"/>
        <end position="116"/>
    </location>
</feature>
<feature type="transmembrane region" description="Helical" evidence="6">
    <location>
        <begin position="128"/>
        <end position="149"/>
    </location>
</feature>
<feature type="transmembrane region" description="Helical" evidence="6">
    <location>
        <begin position="327"/>
        <end position="347"/>
    </location>
</feature>
<dbReference type="VEuPathDB" id="FungiDB:PV10_08326"/>
<sequence length="423" mass="46954">MAVAKDIDPIAAMDGVNLKQNVEVMHLDAIGAGLTPKQQKRLIRKIDFRLLPILGWMMEDLRLDIGNRYSILVMVFFAFYIVFELPSNLVLPKVGPRIWLTFLGVCFGVVSIGMGFTQTWEQFLVCRILLGITEAGFLPGCTFLISVWYTRYEVGKRLAAFWMLSVLANGFAGILAYGLTRMDGIQGIAGWRWIMIIEGCISCAICLIGYVLIVNFPDKADGFLKPAEQQFIIERINADRGDAETDEITGKKIMEHLKDWKLYCWSFLIMSAVVPGFSYNFYTPLILRQGMGYTVTQSQLLTAPPFACAALLTFLSSLISDKLKVRGPVLIVHHTLTITGMFITAYVKNPAARYFGVFLGLGMVQYCPMVVLAWQANNIKSTSKRAVASATALIGSGIGGMISGGAFKTSESPLYQQPHFRDL</sequence>
<keyword evidence="2" id="KW-0813">Transport</keyword>
<protein>
    <recommendedName>
        <fullName evidence="9">Major facilitator superfamily (MFS) profile domain-containing protein</fullName>
    </recommendedName>
</protein>
<feature type="transmembrane region" description="Helical" evidence="6">
    <location>
        <begin position="191"/>
        <end position="216"/>
    </location>
</feature>
<feature type="transmembrane region" description="Helical" evidence="6">
    <location>
        <begin position="161"/>
        <end position="179"/>
    </location>
</feature>
<keyword evidence="5 6" id="KW-0472">Membrane</keyword>
<evidence type="ECO:0000256" key="3">
    <source>
        <dbReference type="ARBA" id="ARBA00022692"/>
    </source>
</evidence>
<dbReference type="PANTHER" id="PTHR43791:SF3">
    <property type="entry name" value="MAJOR FACILITATOR SUPERFAMILY (MFS) PROFILE DOMAIN-CONTAINING PROTEIN"/>
    <property type="match status" value="1"/>
</dbReference>
<dbReference type="EMBL" id="NAJM01000015">
    <property type="protein sequence ID" value="RVX71864.1"/>
    <property type="molecule type" value="Genomic_DNA"/>
</dbReference>
<dbReference type="GO" id="GO:0016020">
    <property type="term" value="C:membrane"/>
    <property type="evidence" value="ECO:0007669"/>
    <property type="project" value="UniProtKB-SubCell"/>
</dbReference>